<dbReference type="PANTHER" id="PTHR34322">
    <property type="entry name" value="TRANSPOSASE, Y1_TNP DOMAIN-CONTAINING"/>
    <property type="match status" value="1"/>
</dbReference>
<dbReference type="GO" id="GO:0006313">
    <property type="term" value="P:DNA transposition"/>
    <property type="evidence" value="ECO:0007669"/>
    <property type="project" value="InterPro"/>
</dbReference>
<dbReference type="RefSeq" id="WP_104388462.1">
    <property type="nucleotide sequence ID" value="NZ_PGEM01000104.1"/>
</dbReference>
<comment type="caution">
    <text evidence="2">The sequence shown here is derived from an EMBL/GenBank/DDBJ whole genome shotgun (WGS) entry which is preliminary data.</text>
</comment>
<dbReference type="AlphaFoldDB" id="A0A2S6CSI5"/>
<sequence length="190" mass="22833">MPQRKTPLKSDNFYHIYNRGNNRQNIFFERDNYIYFLKLIKLHLINHVDILAYCLMPNHYHFLLYLKDENLSDAMKSLSVAYTKAINKRFNRSGVLFQGRFQNIHVAETEHLVNLVRYIHLNPIKARIVDKIEEWEFSSYLEYAGLRPGKLPAMNYIKMEIDNETEYRKFLTDDKLPHSDNFRKLLLDDD</sequence>
<dbReference type="InterPro" id="IPR036515">
    <property type="entry name" value="Transposase_17_sf"/>
</dbReference>
<dbReference type="OrthoDB" id="9788881at2"/>
<evidence type="ECO:0000313" key="3">
    <source>
        <dbReference type="Proteomes" id="UP000239589"/>
    </source>
</evidence>
<feature type="domain" description="Transposase IS200-like" evidence="1">
    <location>
        <begin position="9"/>
        <end position="122"/>
    </location>
</feature>
<proteinExistence type="predicted"/>
<accession>A0A2S6CSI5</accession>
<reference evidence="2 3" key="1">
    <citation type="submission" date="2018-02" db="EMBL/GenBank/DDBJ databases">
        <title>Discovery of a pederin family compound in a non-symbiotic bloom-forming cyanobacterium.</title>
        <authorList>
            <person name="Kust A."/>
            <person name="Mares J."/>
            <person name="Jokela J."/>
            <person name="Urajova P."/>
            <person name="Hajek J."/>
            <person name="Saurav K."/>
            <person name="Voracova K."/>
            <person name="Fewer D.P."/>
            <person name="Haapaniemi E."/>
            <person name="Permi P."/>
            <person name="Rehakova K."/>
            <person name="Sivonen K."/>
            <person name="Hrouzek P."/>
        </authorList>
    </citation>
    <scope>NUCLEOTIDE SEQUENCE [LARGE SCALE GENOMIC DNA]</scope>
    <source>
        <strain evidence="2 3">CHARLIE-1</strain>
    </source>
</reference>
<evidence type="ECO:0000313" key="2">
    <source>
        <dbReference type="EMBL" id="PPJ62647.1"/>
    </source>
</evidence>
<dbReference type="PANTHER" id="PTHR34322:SF2">
    <property type="entry name" value="TRANSPOSASE IS200-LIKE DOMAIN-CONTAINING PROTEIN"/>
    <property type="match status" value="1"/>
</dbReference>
<dbReference type="Pfam" id="PF01797">
    <property type="entry name" value="Y1_Tnp"/>
    <property type="match status" value="1"/>
</dbReference>
<dbReference type="SMART" id="SM01321">
    <property type="entry name" value="Y1_Tnp"/>
    <property type="match status" value="1"/>
</dbReference>
<dbReference type="EMBL" id="PGEM01000104">
    <property type="protein sequence ID" value="PPJ62647.1"/>
    <property type="molecule type" value="Genomic_DNA"/>
</dbReference>
<evidence type="ECO:0000259" key="1">
    <source>
        <dbReference type="SMART" id="SM01321"/>
    </source>
</evidence>
<dbReference type="GO" id="GO:0003677">
    <property type="term" value="F:DNA binding"/>
    <property type="evidence" value="ECO:0007669"/>
    <property type="project" value="InterPro"/>
</dbReference>
<dbReference type="GO" id="GO:0004803">
    <property type="term" value="F:transposase activity"/>
    <property type="evidence" value="ECO:0007669"/>
    <property type="project" value="InterPro"/>
</dbReference>
<dbReference type="Gene3D" id="3.30.70.1290">
    <property type="entry name" value="Transposase IS200-like"/>
    <property type="match status" value="1"/>
</dbReference>
<dbReference type="Proteomes" id="UP000239589">
    <property type="component" value="Unassembled WGS sequence"/>
</dbReference>
<keyword evidence="3" id="KW-1185">Reference proteome</keyword>
<dbReference type="InterPro" id="IPR002686">
    <property type="entry name" value="Transposase_17"/>
</dbReference>
<name>A0A2S6CSI5_9CYAN</name>
<organism evidence="2 3">
    <name type="scientific">Cuspidothrix issatschenkoi CHARLIE-1</name>
    <dbReference type="NCBI Taxonomy" id="2052836"/>
    <lineage>
        <taxon>Bacteria</taxon>
        <taxon>Bacillati</taxon>
        <taxon>Cyanobacteriota</taxon>
        <taxon>Cyanophyceae</taxon>
        <taxon>Nostocales</taxon>
        <taxon>Aphanizomenonaceae</taxon>
        <taxon>Cuspidothrix</taxon>
    </lineage>
</organism>
<gene>
    <name evidence="2" type="ORF">CUN59_14235</name>
</gene>
<protein>
    <submittedName>
        <fullName evidence="2">Transposase</fullName>
    </submittedName>
</protein>
<dbReference type="SUPFAM" id="SSF143422">
    <property type="entry name" value="Transposase IS200-like"/>
    <property type="match status" value="1"/>
</dbReference>